<keyword evidence="5" id="KW-0539">Nucleus</keyword>
<reference evidence="7" key="2">
    <citation type="submission" date="2025-09" db="UniProtKB">
        <authorList>
            <consortium name="Ensembl"/>
        </authorList>
    </citation>
    <scope>IDENTIFICATION</scope>
</reference>
<evidence type="ECO:0000313" key="7">
    <source>
        <dbReference type="Ensembl" id="ENSNMLP00000000334.1"/>
    </source>
</evidence>
<evidence type="ECO:0000256" key="4">
    <source>
        <dbReference type="ARBA" id="ARBA00023163"/>
    </source>
</evidence>
<reference evidence="7" key="1">
    <citation type="submission" date="2025-08" db="UniProtKB">
        <authorList>
            <consortium name="Ensembl"/>
        </authorList>
    </citation>
    <scope>IDENTIFICATION</scope>
</reference>
<dbReference type="PANTHER" id="PTHR12081">
    <property type="entry name" value="TRANSCRIPTION FACTOR E2F"/>
    <property type="match status" value="1"/>
</dbReference>
<dbReference type="InterPro" id="IPR036388">
    <property type="entry name" value="WH-like_DNA-bd_sf"/>
</dbReference>
<dbReference type="SMART" id="SM01372">
    <property type="entry name" value="E2F_TDP"/>
    <property type="match status" value="1"/>
</dbReference>
<dbReference type="Pfam" id="PF02319">
    <property type="entry name" value="WHD_E2F_TDP"/>
    <property type="match status" value="1"/>
</dbReference>
<proteinExistence type="inferred from homology"/>
<name>A0A8C6S4U5_9GOBI</name>
<keyword evidence="3 5" id="KW-0238">DNA-binding</keyword>
<comment type="subcellular location">
    <subcellularLocation>
        <location evidence="5">Nucleus</location>
    </subcellularLocation>
</comment>
<evidence type="ECO:0000256" key="1">
    <source>
        <dbReference type="ARBA" id="ARBA00010940"/>
    </source>
</evidence>
<dbReference type="GO" id="GO:0000978">
    <property type="term" value="F:RNA polymerase II cis-regulatory region sequence-specific DNA binding"/>
    <property type="evidence" value="ECO:0007669"/>
    <property type="project" value="InterPro"/>
</dbReference>
<organism evidence="7 8">
    <name type="scientific">Neogobius melanostomus</name>
    <name type="common">round goby</name>
    <dbReference type="NCBI Taxonomy" id="47308"/>
    <lineage>
        <taxon>Eukaryota</taxon>
        <taxon>Metazoa</taxon>
        <taxon>Chordata</taxon>
        <taxon>Craniata</taxon>
        <taxon>Vertebrata</taxon>
        <taxon>Euteleostomi</taxon>
        <taxon>Actinopterygii</taxon>
        <taxon>Neopterygii</taxon>
        <taxon>Teleostei</taxon>
        <taxon>Neoteleostei</taxon>
        <taxon>Acanthomorphata</taxon>
        <taxon>Gobiaria</taxon>
        <taxon>Gobiiformes</taxon>
        <taxon>Gobioidei</taxon>
        <taxon>Gobiidae</taxon>
        <taxon>Benthophilinae</taxon>
        <taxon>Neogobiini</taxon>
        <taxon>Neogobius</taxon>
    </lineage>
</organism>
<dbReference type="InterPro" id="IPR036390">
    <property type="entry name" value="WH_DNA-bd_sf"/>
</dbReference>
<sequence length="83" mass="9638">TSLNHRPLRPPPTTHSHTTFTQTLWLLARKFTEMLQSSPDGLLDLNLAAEELKISKRRIYDITNVLEGVRLLKKKSKNLVQWM</sequence>
<keyword evidence="4 5" id="KW-0804">Transcription</keyword>
<dbReference type="Proteomes" id="UP000694523">
    <property type="component" value="Unplaced"/>
</dbReference>
<dbReference type="Ensembl" id="ENSNMLT00000000403.1">
    <property type="protein sequence ID" value="ENSNMLP00000000334.1"/>
    <property type="gene ID" value="ENSNMLG00000000284.1"/>
</dbReference>
<evidence type="ECO:0000256" key="5">
    <source>
        <dbReference type="RuleBase" id="RU003796"/>
    </source>
</evidence>
<feature type="domain" description="E2F/DP family winged-helix DNA-binding" evidence="6">
    <location>
        <begin position="19"/>
        <end position="83"/>
    </location>
</feature>
<dbReference type="FunFam" id="1.10.10.10:FF:000008">
    <property type="entry name" value="E2F transcription factor 1"/>
    <property type="match status" value="1"/>
</dbReference>
<comment type="similarity">
    <text evidence="1 5">Belongs to the E2F/DP family.</text>
</comment>
<evidence type="ECO:0000256" key="2">
    <source>
        <dbReference type="ARBA" id="ARBA00023015"/>
    </source>
</evidence>
<keyword evidence="2 5" id="KW-0805">Transcription regulation</keyword>
<keyword evidence="8" id="KW-1185">Reference proteome</keyword>
<dbReference type="GO" id="GO:0000981">
    <property type="term" value="F:DNA-binding transcription factor activity, RNA polymerase II-specific"/>
    <property type="evidence" value="ECO:0007669"/>
    <property type="project" value="TreeGrafter"/>
</dbReference>
<dbReference type="Gene3D" id="1.10.10.10">
    <property type="entry name" value="Winged helix-like DNA-binding domain superfamily/Winged helix DNA-binding domain"/>
    <property type="match status" value="1"/>
</dbReference>
<dbReference type="PANTHER" id="PTHR12081:SF44">
    <property type="entry name" value="TRANSCRIPTION FACTOR E2F3"/>
    <property type="match status" value="1"/>
</dbReference>
<dbReference type="SUPFAM" id="SSF46785">
    <property type="entry name" value="Winged helix' DNA-binding domain"/>
    <property type="match status" value="1"/>
</dbReference>
<evidence type="ECO:0000256" key="3">
    <source>
        <dbReference type="ARBA" id="ARBA00023125"/>
    </source>
</evidence>
<dbReference type="InterPro" id="IPR003316">
    <property type="entry name" value="E2F_WHTH_DNA-bd_dom"/>
</dbReference>
<evidence type="ECO:0000313" key="8">
    <source>
        <dbReference type="Proteomes" id="UP000694523"/>
    </source>
</evidence>
<dbReference type="AlphaFoldDB" id="A0A8C6S4U5"/>
<dbReference type="GO" id="GO:0090575">
    <property type="term" value="C:RNA polymerase II transcription regulator complex"/>
    <property type="evidence" value="ECO:0007669"/>
    <property type="project" value="TreeGrafter"/>
</dbReference>
<accession>A0A8C6S4U5</accession>
<evidence type="ECO:0000259" key="6">
    <source>
        <dbReference type="SMART" id="SM01372"/>
    </source>
</evidence>
<dbReference type="InterPro" id="IPR015633">
    <property type="entry name" value="E2F"/>
</dbReference>
<protein>
    <recommendedName>
        <fullName evidence="6">E2F/DP family winged-helix DNA-binding domain-containing protein</fullName>
    </recommendedName>
</protein>